<sequence>MFTSAEWLNLNASKEGKGKKTTTIILQVSFWEDIVHTLKATGPLVKVLRLVDNEKKPAMDDEFGDQEYIGEDEDDASGKGSDDEDLDFNDS</sequence>
<protein>
    <submittedName>
        <fullName evidence="2">Uncharacterized protein</fullName>
    </submittedName>
</protein>
<dbReference type="AlphaFoldDB" id="A0A9D4XHU5"/>
<accession>A0A9D4XHU5</accession>
<proteinExistence type="predicted"/>
<organism evidence="2 3">
    <name type="scientific">Pisum sativum</name>
    <name type="common">Garden pea</name>
    <name type="synonym">Lathyrus oleraceus</name>
    <dbReference type="NCBI Taxonomy" id="3888"/>
    <lineage>
        <taxon>Eukaryota</taxon>
        <taxon>Viridiplantae</taxon>
        <taxon>Streptophyta</taxon>
        <taxon>Embryophyta</taxon>
        <taxon>Tracheophyta</taxon>
        <taxon>Spermatophyta</taxon>
        <taxon>Magnoliopsida</taxon>
        <taxon>eudicotyledons</taxon>
        <taxon>Gunneridae</taxon>
        <taxon>Pentapetalae</taxon>
        <taxon>rosids</taxon>
        <taxon>fabids</taxon>
        <taxon>Fabales</taxon>
        <taxon>Fabaceae</taxon>
        <taxon>Papilionoideae</taxon>
        <taxon>50 kb inversion clade</taxon>
        <taxon>NPAAA clade</taxon>
        <taxon>Hologalegina</taxon>
        <taxon>IRL clade</taxon>
        <taxon>Fabeae</taxon>
        <taxon>Lathyrus</taxon>
    </lineage>
</organism>
<comment type="caution">
    <text evidence="2">The sequence shown here is derived from an EMBL/GenBank/DDBJ whole genome shotgun (WGS) entry which is preliminary data.</text>
</comment>
<feature type="compositionally biased region" description="Acidic residues" evidence="1">
    <location>
        <begin position="60"/>
        <end position="75"/>
    </location>
</feature>
<name>A0A9D4XHU5_PEA</name>
<feature type="compositionally biased region" description="Acidic residues" evidence="1">
    <location>
        <begin position="82"/>
        <end position="91"/>
    </location>
</feature>
<feature type="region of interest" description="Disordered" evidence="1">
    <location>
        <begin position="56"/>
        <end position="91"/>
    </location>
</feature>
<evidence type="ECO:0000256" key="1">
    <source>
        <dbReference type="SAM" id="MobiDB-lite"/>
    </source>
</evidence>
<dbReference type="Gramene" id="Psat04G0359100-T1">
    <property type="protein sequence ID" value="KAI5419475.1"/>
    <property type="gene ID" value="KIW84_043591"/>
</dbReference>
<evidence type="ECO:0000313" key="3">
    <source>
        <dbReference type="Proteomes" id="UP001058974"/>
    </source>
</evidence>
<keyword evidence="3" id="KW-1185">Reference proteome</keyword>
<reference evidence="2 3" key="1">
    <citation type="journal article" date="2022" name="Nat. Genet.">
        <title>Improved pea reference genome and pan-genome highlight genomic features and evolutionary characteristics.</title>
        <authorList>
            <person name="Yang T."/>
            <person name="Liu R."/>
            <person name="Luo Y."/>
            <person name="Hu S."/>
            <person name="Wang D."/>
            <person name="Wang C."/>
            <person name="Pandey M.K."/>
            <person name="Ge S."/>
            <person name="Xu Q."/>
            <person name="Li N."/>
            <person name="Li G."/>
            <person name="Huang Y."/>
            <person name="Saxena R.K."/>
            <person name="Ji Y."/>
            <person name="Li M."/>
            <person name="Yan X."/>
            <person name="He Y."/>
            <person name="Liu Y."/>
            <person name="Wang X."/>
            <person name="Xiang C."/>
            <person name="Varshney R.K."/>
            <person name="Ding H."/>
            <person name="Gao S."/>
            <person name="Zong X."/>
        </authorList>
    </citation>
    <scope>NUCLEOTIDE SEQUENCE [LARGE SCALE GENOMIC DNA]</scope>
    <source>
        <strain evidence="2 3">cv. Zhongwan 6</strain>
    </source>
</reference>
<evidence type="ECO:0000313" key="2">
    <source>
        <dbReference type="EMBL" id="KAI5419475.1"/>
    </source>
</evidence>
<gene>
    <name evidence="2" type="ORF">KIW84_043591</name>
</gene>
<dbReference type="Proteomes" id="UP001058974">
    <property type="component" value="Chromosome 4"/>
</dbReference>
<dbReference type="EMBL" id="JAMSHJ010000004">
    <property type="protein sequence ID" value="KAI5419475.1"/>
    <property type="molecule type" value="Genomic_DNA"/>
</dbReference>